<dbReference type="GO" id="GO:0005794">
    <property type="term" value="C:Golgi apparatus"/>
    <property type="evidence" value="ECO:0000318"/>
    <property type="project" value="GO_Central"/>
</dbReference>
<comment type="subcellular location">
    <subcellularLocation>
        <location evidence="1">Golgi apparatus membrane</location>
        <topology evidence="1">Multi-pass membrane protein</topology>
    </subcellularLocation>
</comment>
<feature type="domain" description="FBD" evidence="14">
    <location>
        <begin position="883"/>
        <end position="957"/>
    </location>
</feature>
<dbReference type="Proteomes" id="UP000011750">
    <property type="component" value="Chromosome A10"/>
</dbReference>
<keyword evidence="5 13" id="KW-1133">Transmembrane helix</keyword>
<feature type="transmembrane region" description="Helical" evidence="13">
    <location>
        <begin position="509"/>
        <end position="532"/>
    </location>
</feature>
<comment type="similarity">
    <text evidence="10">Belongs to the glycosyltransferase 2 family. Plant cellulose synthase-like A subfamily.</text>
</comment>
<sequence>MDGVTPKFVLPETFDGVKMEITGQLGMIWELVKAPVIVPLLQLAVDICLLMSLMLLCERVYMGIVIVLVKLFWKKPHKRYKFEPIQDDEELGSSNFPVVLVQIPMFNEREVYKLSIGAASGLSWPSDRLVIQVLDDSTDPTVKQMVEMECQRWASKGINIRYQIRENRVGYKAGALKEGLKRSYVKHCEYVVIFDADFQPEPDFLRRSIPFLVHNPNIALVQARWRFVNSDECLLTRMQEMSLDYHFTVEQEVGSSTHAFFGFNGTAGIWRIAAINEAGGWKDRTTVEDMDLAVRASLRGWKFLYLGDLQVKSELPSTFRAFRFQQHRWSCGPANLFRKMVMEIIRNKKVRFWKKVYVIYSFFFVRKVIAHWVTFCFYCVVLPLTILVPEVKVPIWGSVYIPSIITVLNSVGTPRSIHLLFYWILFENVMSLHRTKATLIGLFEADRANEWVVTAKLGSGQSAKGNTEGLKKFPRIFKLPDRLNTLELGFAAFLFVCGCYDYAHGKNNYFIYLFLQTMSFFISGLGWIGTYVPSVTMQTTCRANLAMNERGTIRRSGEDWISFLPDPLLCQILSDLPTKNAVTTSLLDFSKESCLHSLNLAFKRQDDGDPSLLASWIETAVLRKIQHLEVDCRMSFMSETTPLSLYLCETLVSLRLYFVALPSFESLSLPNLKVMHMEENLYADDEILEKLVSSCPVLESLTVVRNVDETVKVLRVWSKTLNSLKLVLDSSKSWYNDDSNDWEVLIDAPRLNYLSLEDDQSVSFVISNVASSAKVEIDVSFNVNDIWDMDESMERFSAVGKMLNGLSSARDMTISGTTLKIISHYMSFEPVPCFPNMIRLQTKLYMTDMLPNFLESFPNLQSLVLKLKGVRYSDTMWFSFVPKCLQTSLEYVEMTRPNCGAGIEMIRKLVKYLLENSVVLKKFTLRLECEGKEQESNVVKELMRFRRCSSSCVINVVRLEDDVCIFQHP</sequence>
<name>M4CDZ5_BRACM</name>
<comment type="catalytic activity">
    <reaction evidence="9">
        <text>GDP-mannose + (glucomannan)n = GDP + (glucomannan)n+1.</text>
        <dbReference type="EC" id="2.4.1.32"/>
    </reaction>
</comment>
<evidence type="ECO:0000256" key="12">
    <source>
        <dbReference type="ARBA" id="ARBA00076024"/>
    </source>
</evidence>
<dbReference type="InterPro" id="IPR006566">
    <property type="entry name" value="FBD"/>
</dbReference>
<dbReference type="Pfam" id="PF24758">
    <property type="entry name" value="LRR_At5g56370"/>
    <property type="match status" value="1"/>
</dbReference>
<protein>
    <recommendedName>
        <fullName evidence="11">glucomannan 4-beta-mannosyltransferase</fullName>
        <ecNumber evidence="11">2.4.1.32</ecNumber>
    </recommendedName>
    <alternativeName>
        <fullName evidence="12">Glucomannan synthase</fullName>
    </alternativeName>
</protein>
<evidence type="ECO:0000256" key="11">
    <source>
        <dbReference type="ARBA" id="ARBA00066505"/>
    </source>
</evidence>
<dbReference type="SUPFAM" id="SSF52047">
    <property type="entry name" value="RNI-like"/>
    <property type="match status" value="1"/>
</dbReference>
<evidence type="ECO:0000256" key="9">
    <source>
        <dbReference type="ARBA" id="ARBA00051800"/>
    </source>
</evidence>
<keyword evidence="4 13" id="KW-0812">Transmembrane</keyword>
<dbReference type="Gene3D" id="3.80.10.10">
    <property type="entry name" value="Ribonuclease Inhibitor"/>
    <property type="match status" value="1"/>
</dbReference>
<dbReference type="Gene3D" id="3.90.550.10">
    <property type="entry name" value="Spore Coat Polysaccharide Biosynthesis Protein SpsA, Chain A"/>
    <property type="match status" value="1"/>
</dbReference>
<keyword evidence="16" id="KW-1185">Reference proteome</keyword>
<keyword evidence="3" id="KW-0808">Transferase</keyword>
<dbReference type="SMART" id="SM00579">
    <property type="entry name" value="FBD"/>
    <property type="match status" value="1"/>
</dbReference>
<dbReference type="OMA" id="MSFEPVP"/>
<dbReference type="PANTHER" id="PTHR32044:SF17">
    <property type="entry name" value="GLUCOMANNAN 4-BETA-MANNOSYLTRANSFERASE 2"/>
    <property type="match status" value="1"/>
</dbReference>
<evidence type="ECO:0000256" key="10">
    <source>
        <dbReference type="ARBA" id="ARBA00060879"/>
    </source>
</evidence>
<dbReference type="HOGENOM" id="CLU_305974_0_0_1"/>
<keyword evidence="2" id="KW-0328">Glycosyltransferase</keyword>
<evidence type="ECO:0000256" key="3">
    <source>
        <dbReference type="ARBA" id="ARBA00022679"/>
    </source>
</evidence>
<reference evidence="15 16" key="1">
    <citation type="journal article" date="2011" name="Nat. Genet.">
        <title>The genome of the mesopolyploid crop species Brassica rapa.</title>
        <authorList>
            <consortium name="Brassica rapa Genome Sequencing Project Consortium"/>
            <person name="Wang X."/>
            <person name="Wang H."/>
            <person name="Wang J."/>
            <person name="Sun R."/>
            <person name="Wu J."/>
            <person name="Liu S."/>
            <person name="Bai Y."/>
            <person name="Mun J.H."/>
            <person name="Bancroft I."/>
            <person name="Cheng F."/>
            <person name="Huang S."/>
            <person name="Li X."/>
            <person name="Hua W."/>
            <person name="Wang J."/>
            <person name="Wang X."/>
            <person name="Freeling M."/>
            <person name="Pires J.C."/>
            <person name="Paterson A.H."/>
            <person name="Chalhoub B."/>
            <person name="Wang B."/>
            <person name="Hayward A."/>
            <person name="Sharpe A.G."/>
            <person name="Park B.S."/>
            <person name="Weisshaar B."/>
            <person name="Liu B."/>
            <person name="Li B."/>
            <person name="Liu B."/>
            <person name="Tong C."/>
            <person name="Song C."/>
            <person name="Duran C."/>
            <person name="Peng C."/>
            <person name="Geng C."/>
            <person name="Koh C."/>
            <person name="Lin C."/>
            <person name="Edwards D."/>
            <person name="Mu D."/>
            <person name="Shen D."/>
            <person name="Soumpourou E."/>
            <person name="Li F."/>
            <person name="Fraser F."/>
            <person name="Conant G."/>
            <person name="Lassalle G."/>
            <person name="King G.J."/>
            <person name="Bonnema G."/>
            <person name="Tang H."/>
            <person name="Wang H."/>
            <person name="Belcram H."/>
            <person name="Zhou H."/>
            <person name="Hirakawa H."/>
            <person name="Abe H."/>
            <person name="Guo H."/>
            <person name="Wang H."/>
            <person name="Jin H."/>
            <person name="Parkin I.A."/>
            <person name="Batley J."/>
            <person name="Kim J.S."/>
            <person name="Just J."/>
            <person name="Li J."/>
            <person name="Xu J."/>
            <person name="Deng J."/>
            <person name="Kim J.A."/>
            <person name="Li J."/>
            <person name="Yu J."/>
            <person name="Meng J."/>
            <person name="Wang J."/>
            <person name="Min J."/>
            <person name="Poulain J."/>
            <person name="Wang J."/>
            <person name="Hatakeyama K."/>
            <person name="Wu K."/>
            <person name="Wang L."/>
            <person name="Fang L."/>
            <person name="Trick M."/>
            <person name="Links M.G."/>
            <person name="Zhao M."/>
            <person name="Jin M."/>
            <person name="Ramchiary N."/>
            <person name="Drou N."/>
            <person name="Berkman P.J."/>
            <person name="Cai Q."/>
            <person name="Huang Q."/>
            <person name="Li R."/>
            <person name="Tabata S."/>
            <person name="Cheng S."/>
            <person name="Zhang S."/>
            <person name="Zhang S."/>
            <person name="Huang S."/>
            <person name="Sato S."/>
            <person name="Sun S."/>
            <person name="Kwon S.J."/>
            <person name="Choi S.R."/>
            <person name="Lee T.H."/>
            <person name="Fan W."/>
            <person name="Zhao X."/>
            <person name="Tan X."/>
            <person name="Xu X."/>
            <person name="Wang Y."/>
            <person name="Qiu Y."/>
            <person name="Yin Y."/>
            <person name="Li Y."/>
            <person name="Du Y."/>
            <person name="Liao Y."/>
            <person name="Lim Y."/>
            <person name="Narusaka Y."/>
            <person name="Wang Y."/>
            <person name="Wang Z."/>
            <person name="Li Z."/>
            <person name="Wang Z."/>
            <person name="Xiong Z."/>
            <person name="Zhang Z."/>
        </authorList>
    </citation>
    <scope>NUCLEOTIDE SEQUENCE [LARGE SCALE GENOMIC DNA]</scope>
    <source>
        <strain evidence="15 16">cv. Chiifu-401-42</strain>
    </source>
</reference>
<dbReference type="InParanoid" id="M4CDZ5"/>
<dbReference type="Pfam" id="PF13632">
    <property type="entry name" value="Glyco_trans_2_3"/>
    <property type="match status" value="1"/>
</dbReference>
<dbReference type="InterPro" id="IPR001173">
    <property type="entry name" value="Glyco_trans_2-like"/>
</dbReference>
<dbReference type="STRING" id="51351.M4CDZ5"/>
<dbReference type="InterPro" id="IPR032675">
    <property type="entry name" value="LRR_dom_sf"/>
</dbReference>
<dbReference type="GO" id="GO:0071555">
    <property type="term" value="P:cell wall organization"/>
    <property type="evidence" value="ECO:0007669"/>
    <property type="project" value="UniProtKB-KW"/>
</dbReference>
<reference evidence="15" key="3">
    <citation type="submission" date="2023-03" db="UniProtKB">
        <authorList>
            <consortium name="EnsemblPlants"/>
        </authorList>
    </citation>
    <scope>IDENTIFICATION</scope>
    <source>
        <strain evidence="15">cv. Chiifu-401-42</strain>
    </source>
</reference>
<organism evidence="15 16">
    <name type="scientific">Brassica campestris</name>
    <name type="common">Field mustard</name>
    <dbReference type="NCBI Taxonomy" id="3711"/>
    <lineage>
        <taxon>Eukaryota</taxon>
        <taxon>Viridiplantae</taxon>
        <taxon>Streptophyta</taxon>
        <taxon>Embryophyta</taxon>
        <taxon>Tracheophyta</taxon>
        <taxon>Spermatophyta</taxon>
        <taxon>Magnoliopsida</taxon>
        <taxon>eudicotyledons</taxon>
        <taxon>Gunneridae</taxon>
        <taxon>Pentapetalae</taxon>
        <taxon>rosids</taxon>
        <taxon>malvids</taxon>
        <taxon>Brassicales</taxon>
        <taxon>Brassicaceae</taxon>
        <taxon>Brassiceae</taxon>
        <taxon>Brassica</taxon>
    </lineage>
</organism>
<feature type="transmembrane region" description="Helical" evidence="13">
    <location>
        <begin position="400"/>
        <end position="426"/>
    </location>
</feature>
<dbReference type="FunFam" id="3.90.550.10:FF:000015">
    <property type="entry name" value="Glucomannan 4-beta-mannosyltransferase 9"/>
    <property type="match status" value="1"/>
</dbReference>
<dbReference type="GO" id="GO:0047259">
    <property type="term" value="F:glucomannan 4-beta-mannosyltransferase activity"/>
    <property type="evidence" value="ECO:0007669"/>
    <property type="project" value="UniProtKB-EC"/>
</dbReference>
<dbReference type="Gramene" id="Bra002426.1">
    <property type="protein sequence ID" value="Bra002426.1-P"/>
    <property type="gene ID" value="Bra002426"/>
</dbReference>
<evidence type="ECO:0000256" key="5">
    <source>
        <dbReference type="ARBA" id="ARBA00022989"/>
    </source>
</evidence>
<accession>M4CDZ5</accession>
<keyword evidence="6" id="KW-0333">Golgi apparatus</keyword>
<evidence type="ECO:0000259" key="14">
    <source>
        <dbReference type="SMART" id="SM00579"/>
    </source>
</evidence>
<proteinExistence type="inferred from homology"/>
<evidence type="ECO:0000256" key="7">
    <source>
        <dbReference type="ARBA" id="ARBA00023136"/>
    </source>
</evidence>
<evidence type="ECO:0000313" key="15">
    <source>
        <dbReference type="EnsemblPlants" id="Bra002426.1-P"/>
    </source>
</evidence>
<evidence type="ECO:0000313" key="16">
    <source>
        <dbReference type="Proteomes" id="UP000011750"/>
    </source>
</evidence>
<dbReference type="EnsemblPlants" id="Bra002426.1">
    <property type="protein sequence ID" value="Bra002426.1-P"/>
    <property type="gene ID" value="Bra002426"/>
</dbReference>
<dbReference type="GO" id="GO:0051753">
    <property type="term" value="F:mannan synthase activity"/>
    <property type="evidence" value="ECO:0000318"/>
    <property type="project" value="GO_Central"/>
</dbReference>
<dbReference type="GO" id="GO:0000139">
    <property type="term" value="C:Golgi membrane"/>
    <property type="evidence" value="ECO:0007669"/>
    <property type="project" value="UniProtKB-SubCell"/>
</dbReference>
<feature type="transmembrane region" description="Helical" evidence="13">
    <location>
        <begin position="49"/>
        <end position="73"/>
    </location>
</feature>
<dbReference type="InterPro" id="IPR029044">
    <property type="entry name" value="Nucleotide-diphossugar_trans"/>
</dbReference>
<dbReference type="Pfam" id="PF08387">
    <property type="entry name" value="FBD"/>
    <property type="match status" value="1"/>
</dbReference>
<evidence type="ECO:0000256" key="8">
    <source>
        <dbReference type="ARBA" id="ARBA00023316"/>
    </source>
</evidence>
<dbReference type="eggNOG" id="ENOG502QR7J">
    <property type="taxonomic scope" value="Eukaryota"/>
</dbReference>
<dbReference type="SUPFAM" id="SSF53448">
    <property type="entry name" value="Nucleotide-diphospho-sugar transferases"/>
    <property type="match status" value="1"/>
</dbReference>
<evidence type="ECO:0000256" key="13">
    <source>
        <dbReference type="SAM" id="Phobius"/>
    </source>
</evidence>
<evidence type="ECO:0000256" key="1">
    <source>
        <dbReference type="ARBA" id="ARBA00004653"/>
    </source>
</evidence>
<evidence type="ECO:0000256" key="2">
    <source>
        <dbReference type="ARBA" id="ARBA00022676"/>
    </source>
</evidence>
<dbReference type="AlphaFoldDB" id="M4CDZ5"/>
<feature type="transmembrane region" description="Helical" evidence="13">
    <location>
        <begin position="356"/>
        <end position="388"/>
    </location>
</feature>
<dbReference type="InterPro" id="IPR055411">
    <property type="entry name" value="LRR_FXL15/At3g58940/PEG3-like"/>
</dbReference>
<dbReference type="EC" id="2.4.1.32" evidence="11"/>
<evidence type="ECO:0000256" key="6">
    <source>
        <dbReference type="ARBA" id="ARBA00023034"/>
    </source>
</evidence>
<keyword evidence="8" id="KW-0961">Cell wall biogenesis/degradation</keyword>
<dbReference type="CDD" id="cd06437">
    <property type="entry name" value="CESA_CaSu_A2"/>
    <property type="match status" value="1"/>
</dbReference>
<reference evidence="15 16" key="2">
    <citation type="journal article" date="2018" name="Hortic Res">
        <title>Improved Brassica rapa reference genome by single-molecule sequencing and chromosome conformation capture technologies.</title>
        <authorList>
            <person name="Zhang L."/>
            <person name="Cai X."/>
            <person name="Wu J."/>
            <person name="Liu M."/>
            <person name="Grob S."/>
            <person name="Cheng F."/>
            <person name="Liang J."/>
            <person name="Cai C."/>
            <person name="Liu Z."/>
            <person name="Liu B."/>
            <person name="Wang F."/>
            <person name="Li S."/>
            <person name="Liu F."/>
            <person name="Li X."/>
            <person name="Cheng L."/>
            <person name="Yang W."/>
            <person name="Li M.H."/>
            <person name="Grossniklaus U."/>
            <person name="Zheng H."/>
            <person name="Wang X."/>
        </authorList>
    </citation>
    <scope>NUCLEOTIDE SEQUENCE [LARGE SCALE GENOMIC DNA]</scope>
    <source>
        <strain evidence="15 16">cv. Chiifu-401-42</strain>
    </source>
</reference>
<keyword evidence="7 13" id="KW-0472">Membrane</keyword>
<dbReference type="PANTHER" id="PTHR32044">
    <property type="entry name" value="GLUCOMANNAN 4-BETA-MANNOSYLTRANSFERASE 9"/>
    <property type="match status" value="1"/>
</dbReference>
<evidence type="ECO:0000256" key="4">
    <source>
        <dbReference type="ARBA" id="ARBA00022692"/>
    </source>
</evidence>